<accession>A0A0E9TWU9</accession>
<sequence length="41" mass="4604">MVVHLFIQKMSIRHTTVCLLGCAVLNVTFVHCNLPGQQITH</sequence>
<reference evidence="1" key="2">
    <citation type="journal article" date="2015" name="Fish Shellfish Immunol.">
        <title>Early steps in the European eel (Anguilla anguilla)-Vibrio vulnificus interaction in the gills: Role of the RtxA13 toxin.</title>
        <authorList>
            <person name="Callol A."/>
            <person name="Pajuelo D."/>
            <person name="Ebbesson L."/>
            <person name="Teles M."/>
            <person name="MacKenzie S."/>
            <person name="Amaro C."/>
        </authorList>
    </citation>
    <scope>NUCLEOTIDE SEQUENCE</scope>
</reference>
<dbReference type="AlphaFoldDB" id="A0A0E9TWU9"/>
<proteinExistence type="predicted"/>
<reference evidence="1" key="1">
    <citation type="submission" date="2014-11" db="EMBL/GenBank/DDBJ databases">
        <authorList>
            <person name="Amaro Gonzalez C."/>
        </authorList>
    </citation>
    <scope>NUCLEOTIDE SEQUENCE</scope>
</reference>
<dbReference type="EMBL" id="GBXM01050418">
    <property type="protein sequence ID" value="JAH58159.1"/>
    <property type="molecule type" value="Transcribed_RNA"/>
</dbReference>
<organism evidence="1">
    <name type="scientific">Anguilla anguilla</name>
    <name type="common">European freshwater eel</name>
    <name type="synonym">Muraena anguilla</name>
    <dbReference type="NCBI Taxonomy" id="7936"/>
    <lineage>
        <taxon>Eukaryota</taxon>
        <taxon>Metazoa</taxon>
        <taxon>Chordata</taxon>
        <taxon>Craniata</taxon>
        <taxon>Vertebrata</taxon>
        <taxon>Euteleostomi</taxon>
        <taxon>Actinopterygii</taxon>
        <taxon>Neopterygii</taxon>
        <taxon>Teleostei</taxon>
        <taxon>Anguilliformes</taxon>
        <taxon>Anguillidae</taxon>
        <taxon>Anguilla</taxon>
    </lineage>
</organism>
<protein>
    <submittedName>
        <fullName evidence="1">Uncharacterized protein</fullName>
    </submittedName>
</protein>
<name>A0A0E9TWU9_ANGAN</name>
<evidence type="ECO:0000313" key="1">
    <source>
        <dbReference type="EMBL" id="JAH58159.1"/>
    </source>
</evidence>